<dbReference type="InterPro" id="IPR000276">
    <property type="entry name" value="GPCR_Rhodpsn"/>
</dbReference>
<evidence type="ECO:0000256" key="4">
    <source>
        <dbReference type="ARBA" id="ARBA00023040"/>
    </source>
</evidence>
<evidence type="ECO:0000256" key="1">
    <source>
        <dbReference type="ARBA" id="ARBA00004141"/>
    </source>
</evidence>
<dbReference type="SUPFAM" id="SSF81321">
    <property type="entry name" value="Family A G protein-coupled receptor-like"/>
    <property type="match status" value="1"/>
</dbReference>
<evidence type="ECO:0000313" key="10">
    <source>
        <dbReference type="EMBL" id="CAF1295887.1"/>
    </source>
</evidence>
<keyword evidence="5 8" id="KW-0472">Membrane</keyword>
<keyword evidence="3 8" id="KW-1133">Transmembrane helix</keyword>
<dbReference type="GO" id="GO:0004930">
    <property type="term" value="F:G protein-coupled receptor activity"/>
    <property type="evidence" value="ECO:0007669"/>
    <property type="project" value="UniProtKB-KW"/>
</dbReference>
<protein>
    <recommendedName>
        <fullName evidence="9">G-protein coupled receptors family 1 profile domain-containing protein</fullName>
    </recommendedName>
</protein>
<dbReference type="AlphaFoldDB" id="A0A816AAH9"/>
<keyword evidence="2 8" id="KW-0812">Transmembrane</keyword>
<proteinExistence type="predicted"/>
<comment type="subcellular location">
    <subcellularLocation>
        <location evidence="1">Membrane</location>
        <topology evidence="1">Multi-pass membrane protein</topology>
    </subcellularLocation>
</comment>
<comment type="caution">
    <text evidence="11">The sequence shown here is derived from an EMBL/GenBank/DDBJ whole genome shotgun (WGS) entry which is preliminary data.</text>
</comment>
<evidence type="ECO:0000256" key="7">
    <source>
        <dbReference type="ARBA" id="ARBA00023224"/>
    </source>
</evidence>
<dbReference type="OrthoDB" id="9996879at2759"/>
<dbReference type="GO" id="GO:0005886">
    <property type="term" value="C:plasma membrane"/>
    <property type="evidence" value="ECO:0007669"/>
    <property type="project" value="TreeGrafter"/>
</dbReference>
<feature type="transmembrane region" description="Helical" evidence="8">
    <location>
        <begin position="169"/>
        <end position="192"/>
    </location>
</feature>
<keyword evidence="6" id="KW-0675">Receptor</keyword>
<keyword evidence="12" id="KW-1185">Reference proteome</keyword>
<feature type="transmembrane region" description="Helical" evidence="8">
    <location>
        <begin position="128"/>
        <end position="149"/>
    </location>
</feature>
<dbReference type="PANTHER" id="PTHR24243:SF208">
    <property type="entry name" value="PYROKININ-1 RECEPTOR"/>
    <property type="match status" value="1"/>
</dbReference>
<feature type="transmembrane region" description="Helical" evidence="8">
    <location>
        <begin position="212"/>
        <end position="236"/>
    </location>
</feature>
<evidence type="ECO:0000313" key="11">
    <source>
        <dbReference type="EMBL" id="CAF1592539.1"/>
    </source>
</evidence>
<evidence type="ECO:0000256" key="2">
    <source>
        <dbReference type="ARBA" id="ARBA00022692"/>
    </source>
</evidence>
<dbReference type="PANTHER" id="PTHR24243">
    <property type="entry name" value="G-PROTEIN COUPLED RECEPTOR"/>
    <property type="match status" value="1"/>
</dbReference>
<accession>A0A816AAH9</accession>
<sequence length="327" mass="38231">MPVTNLPLIQQAITRYGMSFYLGLGVIGNACGCIMFTRQTYRRTASSVYFLCLSICSIMYLIWSLFPYLYSLDHIDPQKQSIAYCKTRFYGTHLFGQCVRYSIVLACIDRYFYTRTSIHLRSFSSISIAVKLVLIMISVWLIVGIHILVFMEIRNNVCGMFDAYKLFYAAYQITFISVVPPTLMSIFSILTFRSLRQRHDGQAHIRQRDRQLMRILIVEVLINVSTSIPISCNFAYNAATIYVTDKTPLRQEIESFSGYIVQNLIYLISVVPFYVFLTTSKPFRNEFFDIFVNLWNKYIRRRTRIVPLAEQDARTRRTHTILRTEHQ</sequence>
<organism evidence="11 12">
    <name type="scientific">Adineta ricciae</name>
    <name type="common">Rotifer</name>
    <dbReference type="NCBI Taxonomy" id="249248"/>
    <lineage>
        <taxon>Eukaryota</taxon>
        <taxon>Metazoa</taxon>
        <taxon>Spiralia</taxon>
        <taxon>Gnathifera</taxon>
        <taxon>Rotifera</taxon>
        <taxon>Eurotatoria</taxon>
        <taxon>Bdelloidea</taxon>
        <taxon>Adinetida</taxon>
        <taxon>Adinetidae</taxon>
        <taxon>Adineta</taxon>
    </lineage>
</organism>
<keyword evidence="7" id="KW-0807">Transducer</keyword>
<evidence type="ECO:0000259" key="9">
    <source>
        <dbReference type="PROSITE" id="PS50262"/>
    </source>
</evidence>
<feature type="transmembrane region" description="Helical" evidence="8">
    <location>
        <begin position="90"/>
        <end position="108"/>
    </location>
</feature>
<dbReference type="InterPro" id="IPR017452">
    <property type="entry name" value="GPCR_Rhodpsn_7TM"/>
</dbReference>
<feature type="domain" description="G-protein coupled receptors family 1 profile" evidence="9">
    <location>
        <begin position="28"/>
        <end position="276"/>
    </location>
</feature>
<dbReference type="PROSITE" id="PS50262">
    <property type="entry name" value="G_PROTEIN_RECEP_F1_2"/>
    <property type="match status" value="1"/>
</dbReference>
<evidence type="ECO:0000256" key="5">
    <source>
        <dbReference type="ARBA" id="ARBA00023136"/>
    </source>
</evidence>
<feature type="transmembrane region" description="Helical" evidence="8">
    <location>
        <begin position="20"/>
        <end position="36"/>
    </location>
</feature>
<feature type="transmembrane region" description="Helical" evidence="8">
    <location>
        <begin position="256"/>
        <end position="277"/>
    </location>
</feature>
<evidence type="ECO:0000313" key="12">
    <source>
        <dbReference type="Proteomes" id="UP000663828"/>
    </source>
</evidence>
<dbReference type="Pfam" id="PF00001">
    <property type="entry name" value="7tm_1"/>
    <property type="match status" value="1"/>
</dbReference>
<keyword evidence="4" id="KW-0297">G-protein coupled receptor</keyword>
<evidence type="ECO:0000256" key="6">
    <source>
        <dbReference type="ARBA" id="ARBA00023170"/>
    </source>
</evidence>
<feature type="transmembrane region" description="Helical" evidence="8">
    <location>
        <begin position="48"/>
        <end position="70"/>
    </location>
</feature>
<reference evidence="11" key="1">
    <citation type="submission" date="2021-02" db="EMBL/GenBank/DDBJ databases">
        <authorList>
            <person name="Nowell W R."/>
        </authorList>
    </citation>
    <scope>NUCLEOTIDE SEQUENCE</scope>
</reference>
<dbReference type="EMBL" id="CAJNOR010006337">
    <property type="protein sequence ID" value="CAF1592539.1"/>
    <property type="molecule type" value="Genomic_DNA"/>
</dbReference>
<evidence type="ECO:0000256" key="3">
    <source>
        <dbReference type="ARBA" id="ARBA00022989"/>
    </source>
</evidence>
<dbReference type="EMBL" id="CAJNOJ010000212">
    <property type="protein sequence ID" value="CAF1295887.1"/>
    <property type="molecule type" value="Genomic_DNA"/>
</dbReference>
<dbReference type="Gene3D" id="1.20.1070.10">
    <property type="entry name" value="Rhodopsin 7-helix transmembrane proteins"/>
    <property type="match status" value="1"/>
</dbReference>
<name>A0A816AAH9_ADIRI</name>
<dbReference type="Proteomes" id="UP000663828">
    <property type="component" value="Unassembled WGS sequence"/>
</dbReference>
<gene>
    <name evidence="10" type="ORF">EDS130_LOCUS30338</name>
    <name evidence="11" type="ORF">XAT740_LOCUS46730</name>
</gene>
<evidence type="ECO:0000256" key="8">
    <source>
        <dbReference type="SAM" id="Phobius"/>
    </source>
</evidence>
<dbReference type="Proteomes" id="UP000663852">
    <property type="component" value="Unassembled WGS sequence"/>
</dbReference>